<proteinExistence type="inferred from homology"/>
<dbReference type="Pfam" id="PF02675">
    <property type="entry name" value="AdoMet_dc"/>
    <property type="match status" value="1"/>
</dbReference>
<dbReference type="PROSITE" id="PS01330">
    <property type="entry name" value="PABS_1"/>
    <property type="match status" value="1"/>
</dbReference>
<dbReference type="InterPro" id="IPR029063">
    <property type="entry name" value="SAM-dependent_MTases_sf"/>
</dbReference>
<feature type="active site" description="Proton acceptor" evidence="11">
    <location>
        <position position="420"/>
    </location>
</feature>
<evidence type="ECO:0000313" key="14">
    <source>
        <dbReference type="EMBL" id="KAL3809851.1"/>
    </source>
</evidence>
<feature type="domain" description="PABS" evidence="13">
    <location>
        <begin position="218"/>
        <end position="496"/>
    </location>
</feature>
<dbReference type="PROSITE" id="PS51006">
    <property type="entry name" value="PABS_2"/>
    <property type="match status" value="1"/>
</dbReference>
<protein>
    <recommendedName>
        <fullName evidence="13">PABS domain-containing protein</fullName>
    </recommendedName>
</protein>
<evidence type="ECO:0000256" key="8">
    <source>
        <dbReference type="ARBA" id="ARBA00023239"/>
    </source>
</evidence>
<evidence type="ECO:0000256" key="5">
    <source>
        <dbReference type="ARBA" id="ARBA00022813"/>
    </source>
</evidence>
<evidence type="ECO:0000256" key="7">
    <source>
        <dbReference type="ARBA" id="ARBA00023145"/>
    </source>
</evidence>
<dbReference type="CDD" id="cd02440">
    <property type="entry name" value="AdoMet_MTases"/>
    <property type="match status" value="1"/>
</dbReference>
<dbReference type="PANTHER" id="PTHR43317">
    <property type="entry name" value="THERMOSPERMINE SYNTHASE ACAULIS5"/>
    <property type="match status" value="1"/>
</dbReference>
<comment type="caution">
    <text evidence="14">The sequence shown here is derived from an EMBL/GenBank/DDBJ whole genome shotgun (WGS) entry which is preliminary data.</text>
</comment>
<keyword evidence="4" id="KW-0210">Decarboxylase</keyword>
<dbReference type="InterPro" id="IPR030374">
    <property type="entry name" value="PABS"/>
</dbReference>
<dbReference type="PANTHER" id="PTHR43317:SF1">
    <property type="entry name" value="THERMOSPERMINE SYNTHASE ACAULIS5"/>
    <property type="match status" value="1"/>
</dbReference>
<keyword evidence="9" id="KW-0704">Schiff base</keyword>
<dbReference type="Proteomes" id="UP001530377">
    <property type="component" value="Unassembled WGS sequence"/>
</dbReference>
<dbReference type="EMBL" id="JALLPB020000371">
    <property type="protein sequence ID" value="KAL3809851.1"/>
    <property type="molecule type" value="Genomic_DNA"/>
</dbReference>
<accession>A0ABD3RDJ8</accession>
<dbReference type="Pfam" id="PF01564">
    <property type="entry name" value="Spermine_synth"/>
    <property type="match status" value="1"/>
</dbReference>
<dbReference type="AlphaFoldDB" id="A0ABD3RDJ8"/>
<gene>
    <name evidence="14" type="ORF">ACHAXA_009266</name>
</gene>
<dbReference type="HAMAP" id="MF_00198">
    <property type="entry name" value="Spermidine_synth"/>
    <property type="match status" value="1"/>
</dbReference>
<keyword evidence="12" id="KW-1133">Transmembrane helix</keyword>
<evidence type="ECO:0000256" key="11">
    <source>
        <dbReference type="PROSITE-ProRule" id="PRU00354"/>
    </source>
</evidence>
<comment type="cofactor">
    <cofactor evidence="1">
        <name>pyruvate</name>
        <dbReference type="ChEBI" id="CHEBI:15361"/>
    </cofactor>
</comment>
<evidence type="ECO:0000256" key="2">
    <source>
        <dbReference type="ARBA" id="ARBA00007867"/>
    </source>
</evidence>
<name>A0ABD3RDJ8_9STRA</name>
<keyword evidence="10" id="KW-0670">Pyruvate</keyword>
<reference evidence="14 15" key="1">
    <citation type="submission" date="2024-10" db="EMBL/GenBank/DDBJ databases">
        <title>Updated reference genomes for cyclostephanoid diatoms.</title>
        <authorList>
            <person name="Roberts W.R."/>
            <person name="Alverson A.J."/>
        </authorList>
    </citation>
    <scope>NUCLEOTIDE SEQUENCE [LARGE SCALE GENOMIC DNA]</scope>
    <source>
        <strain evidence="14 15">AJA228-03</strain>
    </source>
</reference>
<dbReference type="Gene3D" id="3.40.50.150">
    <property type="entry name" value="Vaccinia Virus protein VP39"/>
    <property type="match status" value="1"/>
</dbReference>
<keyword evidence="6 11" id="KW-0620">Polyamine biosynthesis</keyword>
<dbReference type="GO" id="GO:0010487">
    <property type="term" value="F:thermospermine synthase activity"/>
    <property type="evidence" value="ECO:0007669"/>
    <property type="project" value="UniProtKB-ARBA"/>
</dbReference>
<dbReference type="InterPro" id="IPR003826">
    <property type="entry name" value="AdoMetDC_fam_prok"/>
</dbReference>
<evidence type="ECO:0000256" key="12">
    <source>
        <dbReference type="SAM" id="Phobius"/>
    </source>
</evidence>
<evidence type="ECO:0000256" key="10">
    <source>
        <dbReference type="ARBA" id="ARBA00023317"/>
    </source>
</evidence>
<evidence type="ECO:0000256" key="3">
    <source>
        <dbReference type="ARBA" id="ARBA00022679"/>
    </source>
</evidence>
<comment type="similarity">
    <text evidence="2">Belongs to the spermidine/spermine synthase family.</text>
</comment>
<dbReference type="SUPFAM" id="SSF56276">
    <property type="entry name" value="S-adenosylmethionine decarboxylase"/>
    <property type="match status" value="1"/>
</dbReference>
<keyword evidence="5" id="KW-0068">Autocatalytic cleavage</keyword>
<evidence type="ECO:0000313" key="15">
    <source>
        <dbReference type="Proteomes" id="UP001530377"/>
    </source>
</evidence>
<dbReference type="InterPro" id="IPR016067">
    <property type="entry name" value="S-AdoMet_deCO2ase_core"/>
</dbReference>
<keyword evidence="7" id="KW-0865">Zymogen</keyword>
<keyword evidence="3 11" id="KW-0808">Transferase</keyword>
<sequence length="496" mass="56092">MRRSLAKALLWRAFAMGNALTMIALLFGKNLDVAIFTAMVHFDGGESKLNIIDSSVSEQPPIKQHGNDNKDAPSLPSGQQLLVDIKNVDYQFLSSGVQIAKAMAYLLEEFPDARPLSSHCHSLVHVGEGVSCFVLSSDGHISVRSWPAEGVIIVDLFIRGASTLSIPVLLLAIKRLFAIASLDSEDECSDVHLAEPKILWSHKLRGFREGFSPGYRRYGNPLETDVGLDTLRMHYLDKKEVLTSRTTKFQHVDIYEVINPRVNSLAWYERSLSDNGSYESIHPEMYRPDRVLYLDGVQQSSLYGDAAYHEALVHPSMIAHPNPQRVAIIGGGEGATLREVLKHNTVKKVVMIEIDEELVALCREYLPEWSNCADLVGSDATSCFDDSRVTVSFEDAFAWFVKNFGSGKNRREQFDIIIMDALDPDHYVEIVGALYNNDQFVHSLYHGLTEEGVVSFWCYSYRQSFRTPSFKIKRFRIHSLWFRWVRQVKVTIQALR</sequence>
<evidence type="ECO:0000256" key="4">
    <source>
        <dbReference type="ARBA" id="ARBA00022793"/>
    </source>
</evidence>
<evidence type="ECO:0000256" key="1">
    <source>
        <dbReference type="ARBA" id="ARBA00001928"/>
    </source>
</evidence>
<evidence type="ECO:0000256" key="9">
    <source>
        <dbReference type="ARBA" id="ARBA00023270"/>
    </source>
</evidence>
<keyword evidence="8" id="KW-0456">Lyase</keyword>
<dbReference type="GO" id="GO:0006596">
    <property type="term" value="P:polyamine biosynthetic process"/>
    <property type="evidence" value="ECO:0007669"/>
    <property type="project" value="UniProtKB-UniRule"/>
</dbReference>
<evidence type="ECO:0000256" key="6">
    <source>
        <dbReference type="ARBA" id="ARBA00023115"/>
    </source>
</evidence>
<feature type="transmembrane region" description="Helical" evidence="12">
    <location>
        <begin position="9"/>
        <end position="28"/>
    </location>
</feature>
<evidence type="ECO:0000259" key="13">
    <source>
        <dbReference type="PROSITE" id="PS51006"/>
    </source>
</evidence>
<keyword evidence="12" id="KW-0812">Transmembrane</keyword>
<dbReference type="InterPro" id="IPR030373">
    <property type="entry name" value="PABS_CS"/>
</dbReference>
<organism evidence="14 15">
    <name type="scientific">Cyclostephanos tholiformis</name>
    <dbReference type="NCBI Taxonomy" id="382380"/>
    <lineage>
        <taxon>Eukaryota</taxon>
        <taxon>Sar</taxon>
        <taxon>Stramenopiles</taxon>
        <taxon>Ochrophyta</taxon>
        <taxon>Bacillariophyta</taxon>
        <taxon>Coscinodiscophyceae</taxon>
        <taxon>Thalassiosirophycidae</taxon>
        <taxon>Stephanodiscales</taxon>
        <taxon>Stephanodiscaceae</taxon>
        <taxon>Cyclostephanos</taxon>
    </lineage>
</organism>
<keyword evidence="15" id="KW-1185">Reference proteome</keyword>
<keyword evidence="12" id="KW-0472">Membrane</keyword>
<dbReference type="GO" id="GO:0016831">
    <property type="term" value="F:carboxy-lyase activity"/>
    <property type="evidence" value="ECO:0007669"/>
    <property type="project" value="UniProtKB-KW"/>
</dbReference>
<dbReference type="SUPFAM" id="SSF53335">
    <property type="entry name" value="S-adenosyl-L-methionine-dependent methyltransferases"/>
    <property type="match status" value="1"/>
</dbReference>
<dbReference type="InterPro" id="IPR001045">
    <property type="entry name" value="Spermi_synthase"/>
</dbReference>
<dbReference type="Gene3D" id="3.60.90.10">
    <property type="entry name" value="S-adenosylmethionine decarboxylase"/>
    <property type="match status" value="1"/>
</dbReference>